<evidence type="ECO:0000259" key="8">
    <source>
        <dbReference type="Pfam" id="PF04239"/>
    </source>
</evidence>
<comment type="caution">
    <text evidence="9">The sequence shown here is derived from an EMBL/GenBank/DDBJ whole genome shotgun (WGS) entry which is preliminary data.</text>
</comment>
<dbReference type="InterPro" id="IPR023090">
    <property type="entry name" value="UPF0702_alpha/beta_dom_sf"/>
</dbReference>
<keyword evidence="6 7" id="KW-0472">Membrane</keyword>
<comment type="similarity">
    <text evidence="2">Belongs to the UPF0702 family.</text>
</comment>
<feature type="transmembrane region" description="Helical" evidence="7">
    <location>
        <begin position="16"/>
        <end position="36"/>
    </location>
</feature>
<feature type="domain" description="YetF C-terminal" evidence="8">
    <location>
        <begin position="96"/>
        <end position="161"/>
    </location>
</feature>
<proteinExistence type="inferred from homology"/>
<evidence type="ECO:0000256" key="5">
    <source>
        <dbReference type="ARBA" id="ARBA00022989"/>
    </source>
</evidence>
<keyword evidence="5 7" id="KW-1133">Transmembrane helix</keyword>
<evidence type="ECO:0000313" key="9">
    <source>
        <dbReference type="EMBL" id="MBK0379261.1"/>
    </source>
</evidence>
<dbReference type="Pfam" id="PF04239">
    <property type="entry name" value="DUF421"/>
    <property type="match status" value="1"/>
</dbReference>
<keyword evidence="3" id="KW-1003">Cell membrane</keyword>
<keyword evidence="10" id="KW-1185">Reference proteome</keyword>
<feature type="transmembrane region" description="Helical" evidence="7">
    <location>
        <begin position="48"/>
        <end position="65"/>
    </location>
</feature>
<evidence type="ECO:0000256" key="2">
    <source>
        <dbReference type="ARBA" id="ARBA00006448"/>
    </source>
</evidence>
<evidence type="ECO:0000256" key="4">
    <source>
        <dbReference type="ARBA" id="ARBA00022692"/>
    </source>
</evidence>
<evidence type="ECO:0000256" key="7">
    <source>
        <dbReference type="SAM" id="Phobius"/>
    </source>
</evidence>
<evidence type="ECO:0000256" key="1">
    <source>
        <dbReference type="ARBA" id="ARBA00004651"/>
    </source>
</evidence>
<reference evidence="9" key="1">
    <citation type="submission" date="2020-12" db="EMBL/GenBank/DDBJ databases">
        <title>Bacterial novel species Mucilaginibacter sp. SD-g isolated from soil.</title>
        <authorList>
            <person name="Jung H.-Y."/>
        </authorList>
    </citation>
    <scope>NUCLEOTIDE SEQUENCE</scope>
    <source>
        <strain evidence="9">SD-g</strain>
    </source>
</reference>
<accession>A0A934PTE2</accession>
<evidence type="ECO:0000256" key="3">
    <source>
        <dbReference type="ARBA" id="ARBA00022475"/>
    </source>
</evidence>
<feature type="transmembrane region" description="Helical" evidence="7">
    <location>
        <begin position="71"/>
        <end position="92"/>
    </location>
</feature>
<organism evidence="9 10">
    <name type="scientific">Mucilaginibacter segetis</name>
    <dbReference type="NCBI Taxonomy" id="2793071"/>
    <lineage>
        <taxon>Bacteria</taxon>
        <taxon>Pseudomonadati</taxon>
        <taxon>Bacteroidota</taxon>
        <taxon>Sphingobacteriia</taxon>
        <taxon>Sphingobacteriales</taxon>
        <taxon>Sphingobacteriaceae</taxon>
        <taxon>Mucilaginibacter</taxon>
    </lineage>
</organism>
<comment type="subcellular location">
    <subcellularLocation>
        <location evidence="1">Cell membrane</location>
        <topology evidence="1">Multi-pass membrane protein</topology>
    </subcellularLocation>
</comment>
<dbReference type="GO" id="GO:0005886">
    <property type="term" value="C:plasma membrane"/>
    <property type="evidence" value="ECO:0007669"/>
    <property type="project" value="UniProtKB-SubCell"/>
</dbReference>
<dbReference type="InterPro" id="IPR007353">
    <property type="entry name" value="DUF421"/>
</dbReference>
<dbReference type="AlphaFoldDB" id="A0A934PTE2"/>
<dbReference type="Gene3D" id="3.30.240.20">
    <property type="entry name" value="bsu07140 like domains"/>
    <property type="match status" value="1"/>
</dbReference>
<sequence length="161" mass="18073">MDTLHAIFGQGKDLGILQMCDRGIAVFILSLVLIRISGRRSFALRTPLDNIIVILLGAVLSRAVVGASPFVPVVVTCLSIVLLHRAFGWLIARGYRLTRWMEGEKILLYAEGQFLDDHLRRALVSREDVMQGIRKTALTEDLKQIERVYMEQNGGITVVRK</sequence>
<name>A0A934PTE2_9SPHI</name>
<dbReference type="EMBL" id="JAEHFW010000001">
    <property type="protein sequence ID" value="MBK0379261.1"/>
    <property type="molecule type" value="Genomic_DNA"/>
</dbReference>
<dbReference type="PANTHER" id="PTHR34582">
    <property type="entry name" value="UPF0702 TRANSMEMBRANE PROTEIN YCAP"/>
    <property type="match status" value="1"/>
</dbReference>
<protein>
    <submittedName>
        <fullName evidence="9">DUF421 domain-containing protein</fullName>
    </submittedName>
</protein>
<gene>
    <name evidence="9" type="ORF">I5M19_08090</name>
</gene>
<dbReference type="Proteomes" id="UP000613193">
    <property type="component" value="Unassembled WGS sequence"/>
</dbReference>
<dbReference type="PANTHER" id="PTHR34582:SF6">
    <property type="entry name" value="UPF0702 TRANSMEMBRANE PROTEIN YCAP"/>
    <property type="match status" value="1"/>
</dbReference>
<keyword evidence="4 7" id="KW-0812">Transmembrane</keyword>
<evidence type="ECO:0000313" key="10">
    <source>
        <dbReference type="Proteomes" id="UP000613193"/>
    </source>
</evidence>
<evidence type="ECO:0000256" key="6">
    <source>
        <dbReference type="ARBA" id="ARBA00023136"/>
    </source>
</evidence>
<dbReference type="RefSeq" id="WP_200065695.1">
    <property type="nucleotide sequence ID" value="NZ_JAEHFW010000001.1"/>
</dbReference>